<feature type="binding site" evidence="11">
    <location>
        <position position="194"/>
    </location>
    <ligand>
        <name>S-adenosyl-L-methionine</name>
        <dbReference type="ChEBI" id="CHEBI:59789"/>
    </ligand>
</feature>
<dbReference type="InterPro" id="IPR010769">
    <property type="entry name" value="rRNA_MeTrfase_GmN_bac"/>
</dbReference>
<keyword evidence="14" id="KW-1185">Reference proteome</keyword>
<proteinExistence type="inferred from homology"/>
<dbReference type="PIRSF" id="PIRSF015852">
    <property type="entry name" value="RRNA_mtase_Grm"/>
    <property type="match status" value="1"/>
</dbReference>
<feature type="binding site" evidence="11">
    <location>
        <position position="152"/>
    </location>
    <ligand>
        <name>S-adenosyl-L-methionine</name>
        <dbReference type="ChEBI" id="CHEBI:59789"/>
    </ligand>
</feature>
<name>A0A562I8W1_MICOL</name>
<dbReference type="Gene3D" id="3.40.50.150">
    <property type="entry name" value="Vaccinia Virus protein VP39"/>
    <property type="match status" value="1"/>
</dbReference>
<dbReference type="OrthoDB" id="3352509at2"/>
<keyword evidence="9" id="KW-0046">Antibiotic resistance</keyword>
<dbReference type="EMBL" id="VLKE01000001">
    <property type="protein sequence ID" value="TWH67103.1"/>
    <property type="molecule type" value="Genomic_DNA"/>
</dbReference>
<dbReference type="Proteomes" id="UP000319825">
    <property type="component" value="Unassembled WGS sequence"/>
</dbReference>
<evidence type="ECO:0000256" key="10">
    <source>
        <dbReference type="ARBA" id="ARBA00033062"/>
    </source>
</evidence>
<dbReference type="Pfam" id="PF07091">
    <property type="entry name" value="FmrO"/>
    <property type="match status" value="1"/>
</dbReference>
<evidence type="ECO:0000256" key="7">
    <source>
        <dbReference type="ARBA" id="ARBA00022679"/>
    </source>
</evidence>
<evidence type="ECO:0000256" key="3">
    <source>
        <dbReference type="ARBA" id="ARBA00012300"/>
    </source>
</evidence>
<feature type="compositionally biased region" description="Basic and acidic residues" evidence="12">
    <location>
        <begin position="302"/>
        <end position="311"/>
    </location>
</feature>
<evidence type="ECO:0000256" key="8">
    <source>
        <dbReference type="ARBA" id="ARBA00022691"/>
    </source>
</evidence>
<feature type="region of interest" description="Disordered" evidence="12">
    <location>
        <begin position="276"/>
        <end position="311"/>
    </location>
</feature>
<keyword evidence="8 11" id="KW-0949">S-adenosyl-L-methionine</keyword>
<sequence length="311" mass="32713">MARSTETRVDLAAEVARQVLAAAKYRNLDPAFVERLAQEAAERFRDRGQAVKYAKRKLHQAFGAFVAGTPAQAVAACVAKIAAGAEPKEAGREAMRAHASSAERVDWLEPFYERVAQWCGPASSVIDLACGLNPLAVPWMALAPGATYACYDVDRTMAEALRALGTVYPVRVNAAAVDLVAAVPAAGVDVALVLKTLTTVEQQRGGAAQRLIAALDCRHVVVSLPRRSLSGRRGYADDPDAIVQRAVHGTGYEVVDEAAFGTEALYHLVPLAGTAGRPAPAEGAAEPGATRPVVDVPATARPDADRVDPTG</sequence>
<dbReference type="InterPro" id="IPR025981">
    <property type="entry name" value="rRNA_MeTrfase"/>
</dbReference>
<dbReference type="GO" id="GO:0008649">
    <property type="term" value="F:rRNA methyltransferase activity"/>
    <property type="evidence" value="ECO:0007669"/>
    <property type="project" value="InterPro"/>
</dbReference>
<evidence type="ECO:0000313" key="13">
    <source>
        <dbReference type="EMBL" id="TWH67103.1"/>
    </source>
</evidence>
<evidence type="ECO:0000256" key="6">
    <source>
        <dbReference type="ARBA" id="ARBA00022603"/>
    </source>
</evidence>
<evidence type="ECO:0000313" key="14">
    <source>
        <dbReference type="Proteomes" id="UP000319825"/>
    </source>
</evidence>
<evidence type="ECO:0000256" key="9">
    <source>
        <dbReference type="ARBA" id="ARBA00023251"/>
    </source>
</evidence>
<evidence type="ECO:0000256" key="1">
    <source>
        <dbReference type="ARBA" id="ARBA00001643"/>
    </source>
</evidence>
<feature type="binding site" evidence="11">
    <location>
        <position position="203"/>
    </location>
    <ligand>
        <name>S-adenosyl-L-methionine</name>
        <dbReference type="ChEBI" id="CHEBI:59789"/>
    </ligand>
</feature>
<comment type="caution">
    <text evidence="13">The sequence shown here is derived from an EMBL/GenBank/DDBJ whole genome shotgun (WGS) entry which is preliminary data.</text>
</comment>
<evidence type="ECO:0000256" key="11">
    <source>
        <dbReference type="PIRSR" id="PIRSR015852-1"/>
    </source>
</evidence>
<feature type="compositionally biased region" description="Low complexity" evidence="12">
    <location>
        <begin position="276"/>
        <end position="292"/>
    </location>
</feature>
<protein>
    <recommendedName>
        <fullName evidence="4">16S rRNA (guanine(1405)-N(7))-methyltransferase</fullName>
        <ecNumber evidence="3">2.1.1.179</ecNumber>
    </recommendedName>
    <alternativeName>
        <fullName evidence="10">16S rRNA m7G1405 methyltransferase</fullName>
    </alternativeName>
</protein>
<organism evidence="13 14">
    <name type="scientific">Micromonospora olivasterospora</name>
    <dbReference type="NCBI Taxonomy" id="1880"/>
    <lineage>
        <taxon>Bacteria</taxon>
        <taxon>Bacillati</taxon>
        <taxon>Actinomycetota</taxon>
        <taxon>Actinomycetes</taxon>
        <taxon>Micromonosporales</taxon>
        <taxon>Micromonosporaceae</taxon>
        <taxon>Micromonospora</taxon>
    </lineage>
</organism>
<gene>
    <name evidence="13" type="ORF">JD77_02072</name>
</gene>
<accession>A0A562I8W1</accession>
<dbReference type="EC" id="2.1.1.179" evidence="3"/>
<keyword evidence="5" id="KW-0698">rRNA processing</keyword>
<comment type="catalytic activity">
    <reaction evidence="1">
        <text>guanosine(1405) in 16S rRNA + S-adenosyl-L-methionine = N(7)-methylguanosine(1405) in 16S rRNA + S-adenosyl-L-homocysteine</text>
        <dbReference type="Rhea" id="RHEA:42772"/>
        <dbReference type="Rhea" id="RHEA-COMP:10225"/>
        <dbReference type="Rhea" id="RHEA-COMP:10226"/>
        <dbReference type="ChEBI" id="CHEBI:57856"/>
        <dbReference type="ChEBI" id="CHEBI:59789"/>
        <dbReference type="ChEBI" id="CHEBI:74269"/>
        <dbReference type="ChEBI" id="CHEBI:74480"/>
        <dbReference type="EC" id="2.1.1.179"/>
    </reaction>
</comment>
<dbReference type="AlphaFoldDB" id="A0A562I8W1"/>
<evidence type="ECO:0000256" key="4">
    <source>
        <dbReference type="ARBA" id="ARBA00015154"/>
    </source>
</evidence>
<reference evidence="13 14" key="1">
    <citation type="submission" date="2019-07" db="EMBL/GenBank/DDBJ databases">
        <title>R&amp;d 2014.</title>
        <authorList>
            <person name="Klenk H.-P."/>
        </authorList>
    </citation>
    <scope>NUCLEOTIDE SEQUENCE [LARGE SCALE GENOMIC DNA]</scope>
    <source>
        <strain evidence="13 14">DSM 43868</strain>
    </source>
</reference>
<keyword evidence="6 13" id="KW-0489">Methyltransferase</keyword>
<evidence type="ECO:0000256" key="2">
    <source>
        <dbReference type="ARBA" id="ARBA00005487"/>
    </source>
</evidence>
<dbReference type="RefSeq" id="WP_145774045.1">
    <property type="nucleotide sequence ID" value="NZ_JBIAZH010000042.1"/>
</dbReference>
<evidence type="ECO:0000256" key="12">
    <source>
        <dbReference type="SAM" id="MobiDB-lite"/>
    </source>
</evidence>
<dbReference type="GO" id="GO:0046677">
    <property type="term" value="P:response to antibiotic"/>
    <property type="evidence" value="ECO:0007669"/>
    <property type="project" value="UniProtKB-KW"/>
</dbReference>
<keyword evidence="7 13" id="KW-0808">Transferase</keyword>
<feature type="binding site" evidence="11">
    <location>
        <begin position="98"/>
        <end position="104"/>
    </location>
    <ligand>
        <name>S-adenosyl-L-methionine</name>
        <dbReference type="ChEBI" id="CHEBI:59789"/>
    </ligand>
</feature>
<comment type="similarity">
    <text evidence="2">Belongs to the methyltransferase superfamily. Aminoglycoside resistance family.</text>
</comment>
<feature type="binding site" evidence="11">
    <location>
        <position position="129"/>
    </location>
    <ligand>
        <name>S-adenosyl-L-methionine</name>
        <dbReference type="ChEBI" id="CHEBI:59789"/>
    </ligand>
</feature>
<dbReference type="Gene3D" id="1.10.8.10">
    <property type="entry name" value="DNA helicase RuvA subunit, C-terminal domain"/>
    <property type="match status" value="1"/>
</dbReference>
<dbReference type="InterPro" id="IPR029063">
    <property type="entry name" value="SAM-dependent_MTases_sf"/>
</dbReference>
<evidence type="ECO:0000256" key="5">
    <source>
        <dbReference type="ARBA" id="ARBA00022552"/>
    </source>
</evidence>
<feature type="binding site" evidence="11">
    <location>
        <begin position="178"/>
        <end position="179"/>
    </location>
    <ligand>
        <name>S-adenosyl-L-methionine</name>
        <dbReference type="ChEBI" id="CHEBI:59789"/>
    </ligand>
</feature>
<dbReference type="SUPFAM" id="SSF53335">
    <property type="entry name" value="S-adenosyl-L-methionine-dependent methyltransferases"/>
    <property type="match status" value="1"/>
</dbReference>